<dbReference type="EMBL" id="PXYI01000004">
    <property type="protein sequence ID" value="PSJ39875.1"/>
    <property type="molecule type" value="Genomic_DNA"/>
</dbReference>
<evidence type="ECO:0000313" key="3">
    <source>
        <dbReference type="EMBL" id="PSJ39875.1"/>
    </source>
</evidence>
<dbReference type="AlphaFoldDB" id="A0A2P7QPI0"/>
<feature type="region of interest" description="Disordered" evidence="1">
    <location>
        <begin position="57"/>
        <end position="77"/>
    </location>
</feature>
<protein>
    <submittedName>
        <fullName evidence="3">Uncharacterized protein</fullName>
    </submittedName>
</protein>
<feature type="signal peptide" evidence="2">
    <location>
        <begin position="1"/>
        <end position="22"/>
    </location>
</feature>
<name>A0A2P7QPI0_9SPHN</name>
<evidence type="ECO:0000313" key="4">
    <source>
        <dbReference type="Proteomes" id="UP000241167"/>
    </source>
</evidence>
<evidence type="ECO:0000256" key="2">
    <source>
        <dbReference type="SAM" id="SignalP"/>
    </source>
</evidence>
<keyword evidence="4" id="KW-1185">Reference proteome</keyword>
<dbReference type="OrthoDB" id="5489750at2"/>
<proteinExistence type="predicted"/>
<reference evidence="3 4" key="1">
    <citation type="submission" date="2018-03" db="EMBL/GenBank/DDBJ databases">
        <title>The draft genome of Sphingosinicella sp. GL-C-18.</title>
        <authorList>
            <person name="Liu L."/>
            <person name="Li L."/>
            <person name="Liang L."/>
            <person name="Zhang X."/>
            <person name="Wang T."/>
        </authorList>
    </citation>
    <scope>NUCLEOTIDE SEQUENCE [LARGE SCALE GENOMIC DNA]</scope>
    <source>
        <strain evidence="3 4">GL-C-18</strain>
    </source>
</reference>
<organism evidence="3 4">
    <name type="scientific">Allosphingosinicella deserti</name>
    <dbReference type="NCBI Taxonomy" id="2116704"/>
    <lineage>
        <taxon>Bacteria</taxon>
        <taxon>Pseudomonadati</taxon>
        <taxon>Pseudomonadota</taxon>
        <taxon>Alphaproteobacteria</taxon>
        <taxon>Sphingomonadales</taxon>
        <taxon>Sphingomonadaceae</taxon>
        <taxon>Allosphingosinicella</taxon>
    </lineage>
</organism>
<dbReference type="RefSeq" id="WP_106513770.1">
    <property type="nucleotide sequence ID" value="NZ_PXYI01000004.1"/>
</dbReference>
<accession>A0A2P7QPI0</accession>
<dbReference type="Proteomes" id="UP000241167">
    <property type="component" value="Unassembled WGS sequence"/>
</dbReference>
<comment type="caution">
    <text evidence="3">The sequence shown here is derived from an EMBL/GenBank/DDBJ whole genome shotgun (WGS) entry which is preliminary data.</text>
</comment>
<gene>
    <name evidence="3" type="ORF">C7I55_15065</name>
</gene>
<evidence type="ECO:0000256" key="1">
    <source>
        <dbReference type="SAM" id="MobiDB-lite"/>
    </source>
</evidence>
<sequence length="128" mass="14267">MPRWPAWAMLAVCGLCAYPAMTASIPDDPGPEHYEARGNEPGWRLVIHDRTIDYTSRSGGKSIRIDRPDPRPSANGRRYAADRLTVDVAYSRCNDDLSGHGFEHQVLITANGETRRGCGGARRKEWDV</sequence>
<keyword evidence="2" id="KW-0732">Signal</keyword>
<feature type="chain" id="PRO_5015107327" evidence="2">
    <location>
        <begin position="23"/>
        <end position="128"/>
    </location>
</feature>